<evidence type="ECO:0000313" key="1">
    <source>
        <dbReference type="EMBL" id="MEL0612541.1"/>
    </source>
</evidence>
<keyword evidence="2" id="KW-1185">Reference proteome</keyword>
<dbReference type="Proteomes" id="UP001379949">
    <property type="component" value="Unassembled WGS sequence"/>
</dbReference>
<proteinExistence type="predicted"/>
<protein>
    <recommendedName>
        <fullName evidence="3">AraC family transcriptional regulator</fullName>
    </recommendedName>
</protein>
<accession>A0ABU9G246</accession>
<name>A0ABU9G246_9GAMM</name>
<evidence type="ECO:0000313" key="2">
    <source>
        <dbReference type="Proteomes" id="UP001379949"/>
    </source>
</evidence>
<organism evidence="1 2">
    <name type="scientific">Marinomonas arenicola</name>
    <dbReference type="NCBI Taxonomy" id="569601"/>
    <lineage>
        <taxon>Bacteria</taxon>
        <taxon>Pseudomonadati</taxon>
        <taxon>Pseudomonadota</taxon>
        <taxon>Gammaproteobacteria</taxon>
        <taxon>Oceanospirillales</taxon>
        <taxon>Oceanospirillaceae</taxon>
        <taxon>Marinomonas</taxon>
    </lineage>
</organism>
<reference evidence="1 2" key="1">
    <citation type="submission" date="2024-02" db="EMBL/GenBank/DDBJ databases">
        <title>Bacteria isolated from the canopy kelp, Nereocystis luetkeana.</title>
        <authorList>
            <person name="Pfister C.A."/>
            <person name="Younker I.T."/>
            <person name="Light S.H."/>
        </authorList>
    </citation>
    <scope>NUCLEOTIDE SEQUENCE [LARGE SCALE GENOMIC DNA]</scope>
    <source>
        <strain evidence="1 2">TI.4.07</strain>
    </source>
</reference>
<dbReference type="RefSeq" id="WP_165942960.1">
    <property type="nucleotide sequence ID" value="NZ_BAAAFB010000002.1"/>
</dbReference>
<gene>
    <name evidence="1" type="ORF">V6242_05235</name>
</gene>
<evidence type="ECO:0008006" key="3">
    <source>
        <dbReference type="Google" id="ProtNLM"/>
    </source>
</evidence>
<dbReference type="EMBL" id="JBAKAR010000002">
    <property type="protein sequence ID" value="MEL0612541.1"/>
    <property type="molecule type" value="Genomic_DNA"/>
</dbReference>
<sequence length="49" mass="5500">MSFASSSTLLSTPTYVAAFGCAMDLADWQRHYHAESIDLRLFFHSGWSS</sequence>
<comment type="caution">
    <text evidence="1">The sequence shown here is derived from an EMBL/GenBank/DDBJ whole genome shotgun (WGS) entry which is preliminary data.</text>
</comment>